<feature type="transmembrane region" description="Helical" evidence="3">
    <location>
        <begin position="78"/>
        <end position="98"/>
    </location>
</feature>
<name>A0A922P5K8_9HYPH</name>
<protein>
    <recommendedName>
        <fullName evidence="6">CDP-alcohol phosphatidyltransferase</fullName>
    </recommendedName>
</protein>
<dbReference type="Gene3D" id="1.20.120.1760">
    <property type="match status" value="1"/>
</dbReference>
<dbReference type="AlphaFoldDB" id="A0A922P5K8"/>
<dbReference type="GO" id="GO:0016020">
    <property type="term" value="C:membrane"/>
    <property type="evidence" value="ECO:0007669"/>
    <property type="project" value="InterPro"/>
</dbReference>
<comment type="similarity">
    <text evidence="2">Belongs to the CDP-alcohol phosphatidyltransferase class-I family.</text>
</comment>
<comment type="caution">
    <text evidence="4">The sequence shown here is derived from an EMBL/GenBank/DDBJ whole genome shotgun (WGS) entry which is preliminary data.</text>
</comment>
<evidence type="ECO:0000256" key="2">
    <source>
        <dbReference type="RuleBase" id="RU003750"/>
    </source>
</evidence>
<evidence type="ECO:0000313" key="4">
    <source>
        <dbReference type="EMBL" id="KEQ10490.1"/>
    </source>
</evidence>
<keyword evidence="3" id="KW-0812">Transmembrane</keyword>
<keyword evidence="3" id="KW-1133">Transmembrane helix</keyword>
<dbReference type="EMBL" id="JOKJ01000002">
    <property type="protein sequence ID" value="KEQ10490.1"/>
    <property type="molecule type" value="Genomic_DNA"/>
</dbReference>
<accession>A0A922P5K8</accession>
<sequence length="256" mass="26883">MTLPERAIPQPRTPPLVYAQALGSMLVGAAAIVLVLRTFGTDLDVGRKALSVSLVIYVGISILALVKLPTYPHSRFGPANIVTTLRAAATAMIGGIILTAEQVTGASMLWFVTGSAAAALALDGLDGYLARRSGTSSRFGARFDMEVDALLILLLATAALLLGKAGVWVLLIGLMRYGFLAARMASSRLSGELPESMRRKVVCVVQGVALCIATAPIVNPLVAQVVLAMALLSLVYSFAVDIAYLLMQADGDRRVA</sequence>
<evidence type="ECO:0000313" key="5">
    <source>
        <dbReference type="Proteomes" id="UP000052167"/>
    </source>
</evidence>
<feature type="transmembrane region" description="Helical" evidence="3">
    <location>
        <begin position="48"/>
        <end position="66"/>
    </location>
</feature>
<feature type="transmembrane region" description="Helical" evidence="3">
    <location>
        <begin position="16"/>
        <end position="36"/>
    </location>
</feature>
<feature type="transmembrane region" description="Helical" evidence="3">
    <location>
        <begin position="225"/>
        <end position="247"/>
    </location>
</feature>
<keyword evidence="5" id="KW-1185">Reference proteome</keyword>
<feature type="transmembrane region" description="Helical" evidence="3">
    <location>
        <begin position="150"/>
        <end position="180"/>
    </location>
</feature>
<keyword evidence="3" id="KW-0472">Membrane</keyword>
<dbReference type="InterPro" id="IPR043130">
    <property type="entry name" value="CDP-OH_PTrfase_TM_dom"/>
</dbReference>
<evidence type="ECO:0000256" key="1">
    <source>
        <dbReference type="ARBA" id="ARBA00022679"/>
    </source>
</evidence>
<dbReference type="GO" id="GO:0016780">
    <property type="term" value="F:phosphotransferase activity, for other substituted phosphate groups"/>
    <property type="evidence" value="ECO:0007669"/>
    <property type="project" value="InterPro"/>
</dbReference>
<organism evidence="4 5">
    <name type="scientific">Pseudorhizobium pelagicum</name>
    <dbReference type="NCBI Taxonomy" id="1509405"/>
    <lineage>
        <taxon>Bacteria</taxon>
        <taxon>Pseudomonadati</taxon>
        <taxon>Pseudomonadota</taxon>
        <taxon>Alphaproteobacteria</taxon>
        <taxon>Hyphomicrobiales</taxon>
        <taxon>Rhizobiaceae</taxon>
        <taxon>Rhizobium/Agrobacterium group</taxon>
        <taxon>Pseudorhizobium</taxon>
    </lineage>
</organism>
<evidence type="ECO:0008006" key="6">
    <source>
        <dbReference type="Google" id="ProtNLM"/>
    </source>
</evidence>
<dbReference type="Proteomes" id="UP000052167">
    <property type="component" value="Unassembled WGS sequence"/>
</dbReference>
<dbReference type="Pfam" id="PF01066">
    <property type="entry name" value="CDP-OH_P_transf"/>
    <property type="match status" value="1"/>
</dbReference>
<dbReference type="PROSITE" id="PS00379">
    <property type="entry name" value="CDP_ALCOHOL_P_TRANSF"/>
    <property type="match status" value="1"/>
</dbReference>
<dbReference type="GO" id="GO:0008654">
    <property type="term" value="P:phospholipid biosynthetic process"/>
    <property type="evidence" value="ECO:0007669"/>
    <property type="project" value="InterPro"/>
</dbReference>
<feature type="transmembrane region" description="Helical" evidence="3">
    <location>
        <begin position="110"/>
        <end position="130"/>
    </location>
</feature>
<feature type="transmembrane region" description="Helical" evidence="3">
    <location>
        <begin position="201"/>
        <end position="219"/>
    </location>
</feature>
<dbReference type="InterPro" id="IPR000462">
    <property type="entry name" value="CDP-OH_P_trans"/>
</dbReference>
<reference evidence="4 5" key="1">
    <citation type="submission" date="2014-06" db="EMBL/GenBank/DDBJ databases">
        <title>Rhizobium pelagicum/R2-400B4.</title>
        <authorList>
            <person name="Kimes N.E."/>
            <person name="Lopez-Perez M."/>
        </authorList>
    </citation>
    <scope>NUCLEOTIDE SEQUENCE [LARGE SCALE GENOMIC DNA]</scope>
    <source>
        <strain evidence="4 5">R2-400B4</strain>
    </source>
</reference>
<dbReference type="InterPro" id="IPR048254">
    <property type="entry name" value="CDP_ALCOHOL_P_TRANSF_CS"/>
</dbReference>
<proteinExistence type="inferred from homology"/>
<keyword evidence="1 2" id="KW-0808">Transferase</keyword>
<evidence type="ECO:0000256" key="3">
    <source>
        <dbReference type="SAM" id="Phobius"/>
    </source>
</evidence>
<gene>
    <name evidence="4" type="ORF">GV68_09450</name>
</gene>